<protein>
    <submittedName>
        <fullName evidence="3">Amidohydrolase family protein</fullName>
    </submittedName>
</protein>
<dbReference type="GO" id="GO:0005829">
    <property type="term" value="C:cytosol"/>
    <property type="evidence" value="ECO:0007669"/>
    <property type="project" value="TreeGrafter"/>
</dbReference>
<comment type="caution">
    <text evidence="3">The sequence shown here is derived from an EMBL/GenBank/DDBJ whole genome shotgun (WGS) entry which is preliminary data.</text>
</comment>
<evidence type="ECO:0000313" key="3">
    <source>
        <dbReference type="EMBL" id="TQV71085.1"/>
    </source>
</evidence>
<reference evidence="3 4" key="1">
    <citation type="submission" date="2019-06" db="EMBL/GenBank/DDBJ databases">
        <title>Draft genome of Aliikangiella marina GYP-15.</title>
        <authorList>
            <person name="Wang G."/>
        </authorList>
    </citation>
    <scope>NUCLEOTIDE SEQUENCE [LARGE SCALE GENOMIC DNA]</scope>
    <source>
        <strain evidence="3 4">GYP-15</strain>
    </source>
</reference>
<dbReference type="GO" id="GO:0019748">
    <property type="term" value="P:secondary metabolic process"/>
    <property type="evidence" value="ECO:0007669"/>
    <property type="project" value="TreeGrafter"/>
</dbReference>
<dbReference type="AlphaFoldDB" id="A0A545T1L4"/>
<keyword evidence="1" id="KW-0456">Lyase</keyword>
<accession>A0A545T1L4</accession>
<name>A0A545T1L4_9GAMM</name>
<dbReference type="EMBL" id="VIKR01000007">
    <property type="protein sequence ID" value="TQV71085.1"/>
    <property type="molecule type" value="Genomic_DNA"/>
</dbReference>
<dbReference type="GO" id="GO:0016831">
    <property type="term" value="F:carboxy-lyase activity"/>
    <property type="evidence" value="ECO:0007669"/>
    <property type="project" value="InterPro"/>
</dbReference>
<dbReference type="PANTHER" id="PTHR21240">
    <property type="entry name" value="2-AMINO-3-CARBOXYLMUCONATE-6-SEMIALDEHYDE DECARBOXYLASE"/>
    <property type="match status" value="1"/>
</dbReference>
<organism evidence="3 4">
    <name type="scientific">Aliikangiella marina</name>
    <dbReference type="NCBI Taxonomy" id="1712262"/>
    <lineage>
        <taxon>Bacteria</taxon>
        <taxon>Pseudomonadati</taxon>
        <taxon>Pseudomonadota</taxon>
        <taxon>Gammaproteobacteria</taxon>
        <taxon>Oceanospirillales</taxon>
        <taxon>Pleioneaceae</taxon>
        <taxon>Aliikangiella</taxon>
    </lineage>
</organism>
<dbReference type="PANTHER" id="PTHR21240:SF28">
    <property type="entry name" value="ISO-OROTATE DECARBOXYLASE (EUROFUNG)"/>
    <property type="match status" value="1"/>
</dbReference>
<dbReference type="InterPro" id="IPR032466">
    <property type="entry name" value="Metal_Hydrolase"/>
</dbReference>
<dbReference type="Pfam" id="PF04909">
    <property type="entry name" value="Amidohydro_2"/>
    <property type="match status" value="1"/>
</dbReference>
<dbReference type="SUPFAM" id="SSF51556">
    <property type="entry name" value="Metallo-dependent hydrolases"/>
    <property type="match status" value="1"/>
</dbReference>
<dbReference type="InterPro" id="IPR006680">
    <property type="entry name" value="Amidohydro-rel"/>
</dbReference>
<proteinExistence type="predicted"/>
<sequence length="343" mass="39711">MLMKKINGHGHLLPYPKDIPQFMQDQKHFWVSEDGKFMCQGDWTRPITDESFFLNEKLAWMDKHEIAHEVVLTLSQLYCNGLNEQTCYDIIRFQNDFNAKVQAEHSDRFTTGFVVQPAYIDQSLKEIERCVAQHQLKLLCLSTHFLNQDGEWVSVADDSVAPIFELADQYQLAIEIHPYDADKLVNMKNTFWRHHLVWMMAQTADTYMMYVFNGLAQKYPNIRTCFAHGAMLAQANHARVIQGLEGRPDLFPGAHHPNEVLGHKNIYFDTLVHDPYTLQLMINRHGSNQILCGIDDPYPLGEMETVPGWYPGKLLDEAVDKEIISQKQRSDIWCDNVLRWIGG</sequence>
<dbReference type="GO" id="GO:0016787">
    <property type="term" value="F:hydrolase activity"/>
    <property type="evidence" value="ECO:0007669"/>
    <property type="project" value="UniProtKB-KW"/>
</dbReference>
<gene>
    <name evidence="3" type="ORF">FLL45_22420</name>
</gene>
<dbReference type="Gene3D" id="3.20.20.140">
    <property type="entry name" value="Metal-dependent hydrolases"/>
    <property type="match status" value="1"/>
</dbReference>
<keyword evidence="3" id="KW-0378">Hydrolase</keyword>
<evidence type="ECO:0000313" key="4">
    <source>
        <dbReference type="Proteomes" id="UP000317839"/>
    </source>
</evidence>
<dbReference type="Proteomes" id="UP000317839">
    <property type="component" value="Unassembled WGS sequence"/>
</dbReference>
<evidence type="ECO:0000256" key="1">
    <source>
        <dbReference type="ARBA" id="ARBA00023239"/>
    </source>
</evidence>
<dbReference type="InterPro" id="IPR032465">
    <property type="entry name" value="ACMSD"/>
</dbReference>
<dbReference type="OrthoDB" id="149172at2"/>
<keyword evidence="4" id="KW-1185">Reference proteome</keyword>
<feature type="domain" description="Amidohydrolase-related" evidence="2">
    <location>
        <begin position="98"/>
        <end position="336"/>
    </location>
</feature>
<evidence type="ECO:0000259" key="2">
    <source>
        <dbReference type="Pfam" id="PF04909"/>
    </source>
</evidence>